<feature type="domain" description="GP-PDE" evidence="3">
    <location>
        <begin position="69"/>
        <end position="356"/>
    </location>
</feature>
<dbReference type="Gene3D" id="3.20.20.190">
    <property type="entry name" value="Phosphatidylinositol (PI) phosphodiesterase"/>
    <property type="match status" value="1"/>
</dbReference>
<dbReference type="GO" id="GO:0006629">
    <property type="term" value="P:lipid metabolic process"/>
    <property type="evidence" value="ECO:0007669"/>
    <property type="project" value="InterPro"/>
</dbReference>
<feature type="region of interest" description="Disordered" evidence="1">
    <location>
        <begin position="34"/>
        <end position="66"/>
    </location>
</feature>
<accession>A0A0X2NJS3</accession>
<dbReference type="PANTHER" id="PTHR46211">
    <property type="entry name" value="GLYCEROPHOSPHORYL DIESTER PHOSPHODIESTERASE"/>
    <property type="match status" value="1"/>
</dbReference>
<dbReference type="PANTHER" id="PTHR46211:SF14">
    <property type="entry name" value="GLYCEROPHOSPHODIESTER PHOSPHODIESTERASE"/>
    <property type="match status" value="1"/>
</dbReference>
<evidence type="ECO:0000313" key="5">
    <source>
        <dbReference type="Proteomes" id="UP000182498"/>
    </source>
</evidence>
<dbReference type="SUPFAM" id="SSF51695">
    <property type="entry name" value="PLC-like phosphodiesterases"/>
    <property type="match status" value="1"/>
</dbReference>
<proteinExistence type="predicted"/>
<protein>
    <submittedName>
        <fullName evidence="4">Glycerophosphoryl diester phosphodiesterase</fullName>
        <ecNumber evidence="4">3.1.4.46</ecNumber>
    </submittedName>
</protein>
<sequence>MTLTPRLAATALSSAVALSTLLVSVPAATAAGALSDSAPGSVPGSPGGITGSLPGIPGADPVDNLPTTFDLQAHRGGRGEHTEESRTAFETAIDLGVTTLELDIHMTEDGIPLVWHDPSIQDDKCTDTAPVTADDPEFPYVGKDVHDLTWDQIQTLTCDKVLDDFPDAAPATGNRILQLSDVFDIAERDPQVYFNIETKVEAEEPERSAAPQEYVDAILDAADAAGTTDRITVQSFDWSTLPLVRDRAPQVPLAALWDKSTWTPDSPYLGPVDYDAVDGDVLAGVGELGVEVASPAFDTSSSWVGGDLAGFIDRAHEAGVRVLPWTVNETADMAEYIDAGADGIITDYPSRLKELLDERAIAYRR</sequence>
<keyword evidence="5" id="KW-1185">Reference proteome</keyword>
<dbReference type="PROSITE" id="PS51704">
    <property type="entry name" value="GP_PDE"/>
    <property type="match status" value="1"/>
</dbReference>
<dbReference type="RefSeq" id="WP_082796429.1">
    <property type="nucleotide sequence ID" value="NZ_FAUH01000006.1"/>
</dbReference>
<feature type="chain" id="PRO_5007036524" evidence="2">
    <location>
        <begin position="31"/>
        <end position="365"/>
    </location>
</feature>
<organism evidence="4 5">
    <name type="scientific">Corynebacterium variabile</name>
    <dbReference type="NCBI Taxonomy" id="1727"/>
    <lineage>
        <taxon>Bacteria</taxon>
        <taxon>Bacillati</taxon>
        <taxon>Actinomycetota</taxon>
        <taxon>Actinomycetes</taxon>
        <taxon>Mycobacteriales</taxon>
        <taxon>Corynebacteriaceae</taxon>
        <taxon>Corynebacterium</taxon>
    </lineage>
</organism>
<evidence type="ECO:0000256" key="2">
    <source>
        <dbReference type="SAM" id="SignalP"/>
    </source>
</evidence>
<dbReference type="EC" id="3.1.4.46" evidence="4"/>
<name>A0A0X2NJS3_9CORY</name>
<feature type="signal peptide" evidence="2">
    <location>
        <begin position="1"/>
        <end position="30"/>
    </location>
</feature>
<dbReference type="GO" id="GO:0008889">
    <property type="term" value="F:glycerophosphodiester phosphodiesterase activity"/>
    <property type="evidence" value="ECO:0007669"/>
    <property type="project" value="UniProtKB-EC"/>
</dbReference>
<reference evidence="5" key="1">
    <citation type="submission" date="2015-11" db="EMBL/GenBank/DDBJ databases">
        <authorList>
            <person name="Dugat-Bony E."/>
        </authorList>
    </citation>
    <scope>NUCLEOTIDE SEQUENCE [LARGE SCALE GENOMIC DNA]</scope>
    <source>
        <strain evidence="5">Mu292</strain>
    </source>
</reference>
<evidence type="ECO:0000313" key="4">
    <source>
        <dbReference type="EMBL" id="CUU65747.1"/>
    </source>
</evidence>
<keyword evidence="2" id="KW-0732">Signal</keyword>
<dbReference type="OrthoDB" id="384721at2"/>
<dbReference type="InterPro" id="IPR030395">
    <property type="entry name" value="GP_PDE_dom"/>
</dbReference>
<evidence type="ECO:0000259" key="3">
    <source>
        <dbReference type="PROSITE" id="PS51704"/>
    </source>
</evidence>
<dbReference type="EMBL" id="FAUH01000006">
    <property type="protein sequence ID" value="CUU65747.1"/>
    <property type="molecule type" value="Genomic_DNA"/>
</dbReference>
<dbReference type="Proteomes" id="UP000182498">
    <property type="component" value="Unassembled WGS sequence"/>
</dbReference>
<keyword evidence="4" id="KW-0378">Hydrolase</keyword>
<dbReference type="AlphaFoldDB" id="A0A0X2NJS3"/>
<dbReference type="Pfam" id="PF03009">
    <property type="entry name" value="GDPD"/>
    <property type="match status" value="1"/>
</dbReference>
<evidence type="ECO:0000256" key="1">
    <source>
        <dbReference type="SAM" id="MobiDB-lite"/>
    </source>
</evidence>
<gene>
    <name evidence="4" type="ORF">CVAR292_01079</name>
</gene>
<dbReference type="InterPro" id="IPR017946">
    <property type="entry name" value="PLC-like_Pdiesterase_TIM-brl"/>
</dbReference>
<feature type="compositionally biased region" description="Low complexity" evidence="1">
    <location>
        <begin position="34"/>
        <end position="44"/>
    </location>
</feature>